<accession>A0A7S4KS48</accession>
<proteinExistence type="predicted"/>
<protein>
    <submittedName>
        <fullName evidence="2">Uncharacterized protein</fullName>
    </submittedName>
</protein>
<organism evidence="2">
    <name type="scientific">Guillardia theta</name>
    <name type="common">Cryptophyte</name>
    <name type="synonym">Cryptomonas phi</name>
    <dbReference type="NCBI Taxonomy" id="55529"/>
    <lineage>
        <taxon>Eukaryota</taxon>
        <taxon>Cryptophyceae</taxon>
        <taxon>Pyrenomonadales</taxon>
        <taxon>Geminigeraceae</taxon>
        <taxon>Guillardia</taxon>
    </lineage>
</organism>
<evidence type="ECO:0000256" key="1">
    <source>
        <dbReference type="SAM" id="MobiDB-lite"/>
    </source>
</evidence>
<dbReference type="EMBL" id="HBKN01022226">
    <property type="protein sequence ID" value="CAE2303787.1"/>
    <property type="molecule type" value="Transcribed_RNA"/>
</dbReference>
<gene>
    <name evidence="2" type="ORF">GTHE00462_LOCUS17439</name>
</gene>
<feature type="region of interest" description="Disordered" evidence="1">
    <location>
        <begin position="1"/>
        <end position="87"/>
    </location>
</feature>
<name>A0A7S4KS48_GUITH</name>
<sequence length="113" mass="12120">MRYVASPLTIAQGPNQKERIHTETIESSLSTSSPSTTESPTATSSWTSTASRRSTSTESSASTTPRSPTSSAASWRTSAAPCSSSSTRLIRLSESFQRQELLRVDVHLVTGLE</sequence>
<evidence type="ECO:0000313" key="2">
    <source>
        <dbReference type="EMBL" id="CAE2303787.1"/>
    </source>
</evidence>
<dbReference type="AlphaFoldDB" id="A0A7S4KS48"/>
<reference evidence="2" key="1">
    <citation type="submission" date="2021-01" db="EMBL/GenBank/DDBJ databases">
        <authorList>
            <person name="Corre E."/>
            <person name="Pelletier E."/>
            <person name="Niang G."/>
            <person name="Scheremetjew M."/>
            <person name="Finn R."/>
            <person name="Kale V."/>
            <person name="Holt S."/>
            <person name="Cochrane G."/>
            <person name="Meng A."/>
            <person name="Brown T."/>
            <person name="Cohen L."/>
        </authorList>
    </citation>
    <scope>NUCLEOTIDE SEQUENCE</scope>
    <source>
        <strain evidence="2">CCMP 2712</strain>
    </source>
</reference>
<feature type="compositionally biased region" description="Low complexity" evidence="1">
    <location>
        <begin position="25"/>
        <end position="80"/>
    </location>
</feature>